<name>A0A553N784_TIGCA</name>
<dbReference type="AlphaFoldDB" id="A0A553N784"/>
<evidence type="ECO:0000313" key="2">
    <source>
        <dbReference type="EMBL" id="TRY61298.1"/>
    </source>
</evidence>
<accession>A0A553N784</accession>
<protein>
    <recommendedName>
        <fullName evidence="4">WAP domain-containing protein</fullName>
    </recommendedName>
</protein>
<sequence>MGIYYNLLLVVVLLACGALSDEDQKSHRQKRLFSIFNIVTFKNDVCTTTGTGNLQGTCLTSTECTAKGGSSSGNCAAGFGVCCLFSVSGACTSAQTISQVCAQ</sequence>
<evidence type="ECO:0008006" key="4">
    <source>
        <dbReference type="Google" id="ProtNLM"/>
    </source>
</evidence>
<proteinExistence type="predicted"/>
<keyword evidence="3" id="KW-1185">Reference proteome</keyword>
<gene>
    <name evidence="2" type="ORF">TCAL_16250</name>
</gene>
<organism evidence="2 3">
    <name type="scientific">Tigriopus californicus</name>
    <name type="common">Marine copepod</name>
    <dbReference type="NCBI Taxonomy" id="6832"/>
    <lineage>
        <taxon>Eukaryota</taxon>
        <taxon>Metazoa</taxon>
        <taxon>Ecdysozoa</taxon>
        <taxon>Arthropoda</taxon>
        <taxon>Crustacea</taxon>
        <taxon>Multicrustacea</taxon>
        <taxon>Hexanauplia</taxon>
        <taxon>Copepoda</taxon>
        <taxon>Harpacticoida</taxon>
        <taxon>Harpacticidae</taxon>
        <taxon>Tigriopus</taxon>
    </lineage>
</organism>
<dbReference type="Proteomes" id="UP000318571">
    <property type="component" value="Chromosome 8"/>
</dbReference>
<dbReference type="EMBL" id="VCGU01000459">
    <property type="protein sequence ID" value="TRY61298.1"/>
    <property type="molecule type" value="Genomic_DNA"/>
</dbReference>
<evidence type="ECO:0000256" key="1">
    <source>
        <dbReference type="SAM" id="SignalP"/>
    </source>
</evidence>
<comment type="caution">
    <text evidence="2">The sequence shown here is derived from an EMBL/GenBank/DDBJ whole genome shotgun (WGS) entry which is preliminary data.</text>
</comment>
<feature type="chain" id="PRO_5021774308" description="WAP domain-containing protein" evidence="1">
    <location>
        <begin position="21"/>
        <end position="103"/>
    </location>
</feature>
<keyword evidence="1" id="KW-0732">Signal</keyword>
<reference evidence="2 3" key="1">
    <citation type="journal article" date="2018" name="Nat. Ecol. Evol.">
        <title>Genomic signatures of mitonuclear coevolution across populations of Tigriopus californicus.</title>
        <authorList>
            <person name="Barreto F.S."/>
            <person name="Watson E.T."/>
            <person name="Lima T.G."/>
            <person name="Willett C.S."/>
            <person name="Edmands S."/>
            <person name="Li W."/>
            <person name="Burton R.S."/>
        </authorList>
    </citation>
    <scope>NUCLEOTIDE SEQUENCE [LARGE SCALE GENOMIC DNA]</scope>
    <source>
        <strain evidence="2 3">San Diego</strain>
    </source>
</reference>
<feature type="signal peptide" evidence="1">
    <location>
        <begin position="1"/>
        <end position="20"/>
    </location>
</feature>
<evidence type="ECO:0000313" key="3">
    <source>
        <dbReference type="Proteomes" id="UP000318571"/>
    </source>
</evidence>